<feature type="compositionally biased region" description="Polar residues" evidence="1">
    <location>
        <begin position="258"/>
        <end position="278"/>
    </location>
</feature>
<evidence type="ECO:0000256" key="1">
    <source>
        <dbReference type="SAM" id="MobiDB-lite"/>
    </source>
</evidence>
<reference evidence="2 3" key="1">
    <citation type="journal article" date="2019" name="PLoS ONE">
        <title>Comparative genome analysis indicates high evolutionary potential of pathogenicity genes in Colletotrichum tanaceti.</title>
        <authorList>
            <person name="Lelwala R.V."/>
            <person name="Korhonen P.K."/>
            <person name="Young N.D."/>
            <person name="Scott J.B."/>
            <person name="Ades P.A."/>
            <person name="Gasser R.B."/>
            <person name="Taylor P.W.J."/>
        </authorList>
    </citation>
    <scope>NUCLEOTIDE SEQUENCE [LARGE SCALE GENOMIC DNA]</scope>
    <source>
        <strain evidence="2">BRIP57314</strain>
    </source>
</reference>
<gene>
    <name evidence="2" type="ORF">CTA1_13174</name>
</gene>
<dbReference type="Proteomes" id="UP000310108">
    <property type="component" value="Unassembled WGS sequence"/>
</dbReference>
<feature type="region of interest" description="Disordered" evidence="1">
    <location>
        <begin position="138"/>
        <end position="177"/>
    </location>
</feature>
<name>A0A4U6X9N7_9PEZI</name>
<keyword evidence="3" id="KW-1185">Reference proteome</keyword>
<sequence>MVPKTGDDGRRAPGDCFAHISLCLPRPLCHPVANVVLIVLLLSPEFHPQHCSEPSLRTLTAAMSVRHDDVVGHAQELDIIRAPQPSSRPASMERQTKLAHLKLVSKYYGYSNFSYPRPDGTPTRNTYRRAGRTYSFEDLTEDCPNNLSRPHTPTRRDRTSIGSQSSNSSAPSLIDDQTDSEVSLDDDYQYHASASQLWDTFWPSEEGQLQKTPEKSTTRYPALIPSPHIRRAKKTGCINYDDDPLPPRPVEYNIQVNHTPSAATLTKNNPVTQTQPRTTMRDSRVPQASEDPKGLQSPEQTHSHPGLRRTVRAVRSSYSLFPRTQPQAPSYSPPSPPCISTLPKTPSLVNLRRGHRPPPIHLHSMPTPTIALQSPSVALHSPATASLFSPLSSPLYSPNPSDYTRPHTSHGSYYPYTTGLTHPRSAPLPPQTPIMNTPCSPNTPKSFFDFDSDSDSDDPEPEHTISRLVKTLHKRNASETRRNGKAAAFADAQLRRVRAETEVERIQENQLLFERHKRSGAVFGRMFGRAHGRP</sequence>
<feature type="region of interest" description="Disordered" evidence="1">
    <location>
        <begin position="258"/>
        <end position="310"/>
    </location>
</feature>
<proteinExistence type="predicted"/>
<accession>A0A4U6X9N7</accession>
<comment type="caution">
    <text evidence="2">The sequence shown here is derived from an EMBL/GenBank/DDBJ whole genome shotgun (WGS) entry which is preliminary data.</text>
</comment>
<protein>
    <submittedName>
        <fullName evidence="2">Uncharacterized protein</fullName>
    </submittedName>
</protein>
<dbReference type="EMBL" id="PJEX01000268">
    <property type="protein sequence ID" value="TKW52004.1"/>
    <property type="molecule type" value="Genomic_DNA"/>
</dbReference>
<evidence type="ECO:0000313" key="3">
    <source>
        <dbReference type="Proteomes" id="UP000310108"/>
    </source>
</evidence>
<dbReference type="STRING" id="1306861.A0A4U6X9N7"/>
<evidence type="ECO:0000313" key="2">
    <source>
        <dbReference type="EMBL" id="TKW52004.1"/>
    </source>
</evidence>
<dbReference type="OrthoDB" id="4775454at2759"/>
<feature type="region of interest" description="Disordered" evidence="1">
    <location>
        <begin position="422"/>
        <end position="462"/>
    </location>
</feature>
<feature type="compositionally biased region" description="Acidic residues" evidence="1">
    <location>
        <begin position="450"/>
        <end position="460"/>
    </location>
</feature>
<feature type="compositionally biased region" description="Polar residues" evidence="1">
    <location>
        <begin position="160"/>
        <end position="171"/>
    </location>
</feature>
<dbReference type="AlphaFoldDB" id="A0A4U6X9N7"/>
<organism evidence="2 3">
    <name type="scientific">Colletotrichum tanaceti</name>
    <dbReference type="NCBI Taxonomy" id="1306861"/>
    <lineage>
        <taxon>Eukaryota</taxon>
        <taxon>Fungi</taxon>
        <taxon>Dikarya</taxon>
        <taxon>Ascomycota</taxon>
        <taxon>Pezizomycotina</taxon>
        <taxon>Sordariomycetes</taxon>
        <taxon>Hypocreomycetidae</taxon>
        <taxon>Glomerellales</taxon>
        <taxon>Glomerellaceae</taxon>
        <taxon>Colletotrichum</taxon>
        <taxon>Colletotrichum destructivum species complex</taxon>
    </lineage>
</organism>
<feature type="compositionally biased region" description="Polar residues" evidence="1">
    <location>
        <begin position="433"/>
        <end position="445"/>
    </location>
</feature>